<organism evidence="2 3">
    <name type="scientific">Antiquaquibacter soli</name>
    <dbReference type="NCBI Taxonomy" id="3064523"/>
    <lineage>
        <taxon>Bacteria</taxon>
        <taxon>Bacillati</taxon>
        <taxon>Actinomycetota</taxon>
        <taxon>Actinomycetes</taxon>
        <taxon>Micrococcales</taxon>
        <taxon>Microbacteriaceae</taxon>
        <taxon>Antiquaquibacter</taxon>
    </lineage>
</organism>
<feature type="coiled-coil region" evidence="1">
    <location>
        <begin position="175"/>
        <end position="255"/>
    </location>
</feature>
<dbReference type="EMBL" id="JAUQUB010000003">
    <property type="protein sequence ID" value="MDO7883061.1"/>
    <property type="molecule type" value="Genomic_DNA"/>
</dbReference>
<protein>
    <submittedName>
        <fullName evidence="2">Transposase</fullName>
    </submittedName>
</protein>
<reference evidence="2 3" key="1">
    <citation type="submission" date="2023-07" db="EMBL/GenBank/DDBJ databases">
        <title>Protaetiibacter sp. nov WY-16 isolated from soil.</title>
        <authorList>
            <person name="Liu B."/>
            <person name="Wan Y."/>
        </authorList>
    </citation>
    <scope>NUCLEOTIDE SEQUENCE [LARGE SCALE GENOMIC DNA]</scope>
    <source>
        <strain evidence="2 3">WY-16</strain>
    </source>
</reference>
<proteinExistence type="predicted"/>
<keyword evidence="3" id="KW-1185">Reference proteome</keyword>
<evidence type="ECO:0000256" key="1">
    <source>
        <dbReference type="SAM" id="Coils"/>
    </source>
</evidence>
<evidence type="ECO:0000313" key="2">
    <source>
        <dbReference type="EMBL" id="MDO7883061.1"/>
    </source>
</evidence>
<dbReference type="RefSeq" id="WP_305003491.1">
    <property type="nucleotide sequence ID" value="NZ_JAUQUB010000003.1"/>
</dbReference>
<accession>A0ABT9BTF1</accession>
<name>A0ABT9BTF1_9MICO</name>
<sequence>MTTRETDAIAAELYGLIPTEFTAARNAAAKSLEPADRAVVMAFPRPSVAAWVVNLLVRQRPDQIDQVLELGAQLREAQSELDRDALAELTRQRRQLVGALARNGAALADVAGKPVSDAVVDEVAQTLQAGMSDADAAAAVRSGVLVRSLEAVGLSVDLEGAVAGSPIERARVAPVDELEAKRARKRAEDEERRAEAQRALEAAESAHEKAERVVADAIRARDAIAERVDDAARTLKALKAELAAAEKALKAAASTRNIAADAADAARRGAR</sequence>
<dbReference type="Proteomes" id="UP001241072">
    <property type="component" value="Unassembled WGS sequence"/>
</dbReference>
<keyword evidence="1" id="KW-0175">Coiled coil</keyword>
<evidence type="ECO:0000313" key="3">
    <source>
        <dbReference type="Proteomes" id="UP001241072"/>
    </source>
</evidence>
<gene>
    <name evidence="2" type="ORF">Q5716_12555</name>
</gene>
<comment type="caution">
    <text evidence="2">The sequence shown here is derived from an EMBL/GenBank/DDBJ whole genome shotgun (WGS) entry which is preliminary data.</text>
</comment>